<sequence>MYLYIYDSFLSEPKYSGLLSSVERRITDLDIKGKIARLSILKNTKELILDAVKNGYTTIVAVGDDQTFAKIINVIAPLDVTFGVIPSDAKSSIARVLGIPPRELACDVLAARSVKKLDLGKINNYYFLNAAEIQNAKVSINCNGYEVMPTTTRNTVRISNIISATDAVKSNPTDGILEAIITPISTRLFMHHALHPTVLPFTKIRIHTDEEGGASILTDEHTILKTPAVVEIAPKQLRIIVGTNRLFD</sequence>
<dbReference type="GO" id="GO:0016301">
    <property type="term" value="F:kinase activity"/>
    <property type="evidence" value="ECO:0007669"/>
    <property type="project" value="InterPro"/>
</dbReference>
<dbReference type="InterPro" id="IPR001206">
    <property type="entry name" value="Diacylglycerol_kinase_cat_dom"/>
</dbReference>
<dbReference type="Proteomes" id="UP000177817">
    <property type="component" value="Unassembled WGS sequence"/>
</dbReference>
<accession>A0A1G2BNF9</accession>
<proteinExistence type="predicted"/>
<dbReference type="EMBL" id="MHKK01000017">
    <property type="protein sequence ID" value="OGY90089.1"/>
    <property type="molecule type" value="Genomic_DNA"/>
</dbReference>
<feature type="domain" description="DAGKc" evidence="1">
    <location>
        <begin position="20"/>
        <end position="122"/>
    </location>
</feature>
<evidence type="ECO:0000313" key="3">
    <source>
        <dbReference type="Proteomes" id="UP000177817"/>
    </source>
</evidence>
<reference evidence="2 3" key="1">
    <citation type="journal article" date="2016" name="Nat. Commun.">
        <title>Thousands of microbial genomes shed light on interconnected biogeochemical processes in an aquifer system.</title>
        <authorList>
            <person name="Anantharaman K."/>
            <person name="Brown C.T."/>
            <person name="Hug L.A."/>
            <person name="Sharon I."/>
            <person name="Castelle C.J."/>
            <person name="Probst A.J."/>
            <person name="Thomas B.C."/>
            <person name="Singh A."/>
            <person name="Wilkins M.J."/>
            <person name="Karaoz U."/>
            <person name="Brodie E.L."/>
            <person name="Williams K.H."/>
            <person name="Hubbard S.S."/>
            <person name="Banfield J.F."/>
        </authorList>
    </citation>
    <scope>NUCLEOTIDE SEQUENCE [LARGE SCALE GENOMIC DNA]</scope>
</reference>
<dbReference type="SUPFAM" id="SSF111331">
    <property type="entry name" value="NAD kinase/diacylglycerol kinase-like"/>
    <property type="match status" value="1"/>
</dbReference>
<evidence type="ECO:0000313" key="2">
    <source>
        <dbReference type="EMBL" id="OGY90089.1"/>
    </source>
</evidence>
<dbReference type="InterPro" id="IPR016064">
    <property type="entry name" value="NAD/diacylglycerol_kinase_sf"/>
</dbReference>
<comment type="caution">
    <text evidence="2">The sequence shown here is derived from an EMBL/GenBank/DDBJ whole genome shotgun (WGS) entry which is preliminary data.</text>
</comment>
<dbReference type="Gene3D" id="3.40.50.10330">
    <property type="entry name" value="Probable inorganic polyphosphate/atp-NAD kinase, domain 1"/>
    <property type="match status" value="1"/>
</dbReference>
<protein>
    <recommendedName>
        <fullName evidence="1">DAGKc domain-containing protein</fullName>
    </recommendedName>
</protein>
<dbReference type="Gene3D" id="2.60.200.40">
    <property type="match status" value="1"/>
</dbReference>
<gene>
    <name evidence="2" type="ORF">A2677_00535</name>
</gene>
<organism evidence="2 3">
    <name type="scientific">Candidatus Komeilibacteria bacterium RIFCSPHIGHO2_01_FULL_52_14</name>
    <dbReference type="NCBI Taxonomy" id="1798549"/>
    <lineage>
        <taxon>Bacteria</taxon>
        <taxon>Candidatus Komeiliibacteriota</taxon>
    </lineage>
</organism>
<dbReference type="Pfam" id="PF00781">
    <property type="entry name" value="DAGK_cat"/>
    <property type="match status" value="1"/>
</dbReference>
<dbReference type="InterPro" id="IPR017438">
    <property type="entry name" value="ATP-NAD_kinase_N"/>
</dbReference>
<evidence type="ECO:0000259" key="1">
    <source>
        <dbReference type="Pfam" id="PF00781"/>
    </source>
</evidence>
<dbReference type="AlphaFoldDB" id="A0A1G2BNF9"/>
<name>A0A1G2BNF9_9BACT</name>